<feature type="region of interest" description="Disordered" evidence="1">
    <location>
        <begin position="96"/>
        <end position="117"/>
    </location>
</feature>
<organism evidence="2 3">
    <name type="scientific">Burkholderia humptydooensis</name>
    <dbReference type="NCBI Taxonomy" id="430531"/>
    <lineage>
        <taxon>Bacteria</taxon>
        <taxon>Pseudomonadati</taxon>
        <taxon>Pseudomonadota</taxon>
        <taxon>Betaproteobacteria</taxon>
        <taxon>Burkholderiales</taxon>
        <taxon>Burkholderiaceae</taxon>
        <taxon>Burkholderia</taxon>
        <taxon>pseudomallei group</taxon>
    </lineage>
</organism>
<feature type="region of interest" description="Disordered" evidence="1">
    <location>
        <begin position="197"/>
        <end position="255"/>
    </location>
</feature>
<evidence type="ECO:0000313" key="3">
    <source>
        <dbReference type="Proteomes" id="UP000594943"/>
    </source>
</evidence>
<dbReference type="AlphaFoldDB" id="A0A7T2X0Y1"/>
<dbReference type="KEGG" id="bhg:I6G56_31600"/>
<feature type="compositionally biased region" description="Basic residues" evidence="1">
    <location>
        <begin position="206"/>
        <end position="216"/>
    </location>
</feature>
<name>A0A7T2X0Y1_9BURK</name>
<feature type="region of interest" description="Disordered" evidence="1">
    <location>
        <begin position="1"/>
        <end position="23"/>
    </location>
</feature>
<dbReference type="Proteomes" id="UP000594943">
    <property type="component" value="Chromosome 2"/>
</dbReference>
<evidence type="ECO:0000256" key="1">
    <source>
        <dbReference type="SAM" id="MobiDB-lite"/>
    </source>
</evidence>
<dbReference type="EMBL" id="CP065687">
    <property type="protein sequence ID" value="QPS46600.1"/>
    <property type="molecule type" value="Genomic_DNA"/>
</dbReference>
<proteinExistence type="predicted"/>
<feature type="region of interest" description="Disordered" evidence="1">
    <location>
        <begin position="150"/>
        <end position="182"/>
    </location>
</feature>
<sequence>MTDKADARTYHSASVRNKRQIVGARVESKRSALRTQPPHDHLFDDPSGRCRERGALTTIVTMPIEARLPLPTRDGQYTSRSGRAFVSGYGNAAGWPTRRSRSGSAITPQRRASDSPYIPIGRADMALGQNRPPVASQTFPESFPRPAENAAPFTRTPRVPPTAHSRPLPAIATQPLPPMADKGERACSATERFGRAVPGYGSRSAPNHHIRPRHAPYRAEQRSIDAAATDGLSERSKAKRPLTNLPALQPENPPHRVLIKPWKMRRHPVAERRRRLKQRLDHLSPSPNREWNFFAQRRTTTASPYVPAPLIRHSHGSFMPCRFVRRAFSKPRPAFAAQFSITADDRS</sequence>
<protein>
    <submittedName>
        <fullName evidence="2">Uncharacterized protein</fullName>
    </submittedName>
</protein>
<feature type="compositionally biased region" description="Basic and acidic residues" evidence="1">
    <location>
        <begin position="37"/>
        <end position="47"/>
    </location>
</feature>
<gene>
    <name evidence="2" type="ORF">I6G56_31600</name>
</gene>
<reference evidence="2 3" key="1">
    <citation type="submission" date="2020-12" db="EMBL/GenBank/DDBJ databases">
        <title>FDA dAtabase for Regulatory Grade micrObial Sequences (FDA-ARGOS): Supporting development and validation of Infectious Disease Dx tests.</title>
        <authorList>
            <person name="Nelson B."/>
            <person name="Plummer A."/>
            <person name="Tallon L."/>
            <person name="Sadzewicz L."/>
            <person name="Zhao X."/>
            <person name="Boylan J."/>
            <person name="Ott S."/>
            <person name="Bowen H."/>
            <person name="Vavikolanu K."/>
            <person name="Mehta A."/>
            <person name="Aluvathingal J."/>
            <person name="Nadendla S."/>
            <person name="Myers T."/>
            <person name="Yan Y."/>
            <person name="Sichtig H."/>
        </authorList>
    </citation>
    <scope>NUCLEOTIDE SEQUENCE [LARGE SCALE GENOMIC DNA]</scope>
    <source>
        <strain evidence="2 3">FDAARGOS_899</strain>
    </source>
</reference>
<feature type="region of interest" description="Disordered" evidence="1">
    <location>
        <begin position="28"/>
        <end position="47"/>
    </location>
</feature>
<evidence type="ECO:0000313" key="2">
    <source>
        <dbReference type="EMBL" id="QPS46600.1"/>
    </source>
</evidence>
<accession>A0A7T2X0Y1</accession>
<dbReference type="RefSeq" id="WP_156436734.1">
    <property type="nucleotide sequence ID" value="NZ_CP013382.1"/>
</dbReference>